<evidence type="ECO:0000256" key="2">
    <source>
        <dbReference type="ARBA" id="ARBA00007639"/>
    </source>
</evidence>
<name>A0ABN2NDB6_9PSEU</name>
<organism evidence="5 6">
    <name type="scientific">Pseudonocardia ailaonensis</name>
    <dbReference type="NCBI Taxonomy" id="367279"/>
    <lineage>
        <taxon>Bacteria</taxon>
        <taxon>Bacillati</taxon>
        <taxon>Actinomycetota</taxon>
        <taxon>Actinomycetes</taxon>
        <taxon>Pseudonocardiales</taxon>
        <taxon>Pseudonocardiaceae</taxon>
        <taxon>Pseudonocardia</taxon>
    </lineage>
</organism>
<accession>A0ABN2NDB6</accession>
<dbReference type="EMBL" id="BAAAQK010000018">
    <property type="protein sequence ID" value="GAA1862398.1"/>
    <property type="molecule type" value="Genomic_DNA"/>
</dbReference>
<dbReference type="InterPro" id="IPR025997">
    <property type="entry name" value="SBP_2_dom"/>
</dbReference>
<evidence type="ECO:0000313" key="5">
    <source>
        <dbReference type="EMBL" id="GAA1862398.1"/>
    </source>
</evidence>
<feature type="domain" description="Periplasmic binding protein" evidence="4">
    <location>
        <begin position="89"/>
        <end position="348"/>
    </location>
</feature>
<dbReference type="PANTHER" id="PTHR30036:SF7">
    <property type="entry name" value="ABC TRANSPORTER PERIPLASMIC-BINDING PROTEIN YPHF"/>
    <property type="match status" value="1"/>
</dbReference>
<dbReference type="Gene3D" id="3.40.50.2300">
    <property type="match status" value="2"/>
</dbReference>
<comment type="similarity">
    <text evidence="2">Belongs to the bacterial solute-binding protein 2 family.</text>
</comment>
<dbReference type="SUPFAM" id="SSF53822">
    <property type="entry name" value="Periplasmic binding protein-like I"/>
    <property type="match status" value="1"/>
</dbReference>
<protein>
    <recommendedName>
        <fullName evidence="4">Periplasmic binding protein domain-containing protein</fullName>
    </recommendedName>
</protein>
<feature type="signal peptide" evidence="3">
    <location>
        <begin position="1"/>
        <end position="25"/>
    </location>
</feature>
<dbReference type="InterPro" id="IPR050555">
    <property type="entry name" value="Bact_Solute-Bind_Prot2"/>
</dbReference>
<comment type="caution">
    <text evidence="5">The sequence shown here is derived from an EMBL/GenBank/DDBJ whole genome shotgun (WGS) entry which is preliminary data.</text>
</comment>
<evidence type="ECO:0000256" key="1">
    <source>
        <dbReference type="ARBA" id="ARBA00004196"/>
    </source>
</evidence>
<sequence length="393" mass="41000">MPTKARRLPSWLAATLVLFGAVLLAACSTTTTTASGASGTGTVTPKQQKVLDDGFAGVFQQPPTSGPAAVRGKTVWFISCGENFEACHTMSASFTDAAQKLGWNVQVVDTKYSAASANTAIGQAIAARADGIVTAAFDCPQIKSGLMAAKAANVPVVNYAALDCDDPSFGGGEKLFAATLNTMGSTNTGDYYAARGKYNADFLAATLAQRGVENPKVLVVKNVDQVIHATGWEAFAKEMAIACPKCQLVDVVWNITGFPNPAGQIFKTALTANPDAAAVAYDSDSFMSGAFASAVRQSGRTDMVVCCGDGQLSGSQLIRDGVVTATSLIPYEYDVWATADTLNRIFAGADQPNQGGGFVYVDKEHGLPAEGQPITTPVDFKTLREKVWSGGTS</sequence>
<feature type="chain" id="PRO_5045902124" description="Periplasmic binding protein domain-containing protein" evidence="3">
    <location>
        <begin position="26"/>
        <end position="393"/>
    </location>
</feature>
<dbReference type="PROSITE" id="PS51257">
    <property type="entry name" value="PROKAR_LIPOPROTEIN"/>
    <property type="match status" value="1"/>
</dbReference>
<keyword evidence="6" id="KW-1185">Reference proteome</keyword>
<dbReference type="RefSeq" id="WP_344421287.1">
    <property type="nucleotide sequence ID" value="NZ_BAAAQK010000018.1"/>
</dbReference>
<proteinExistence type="inferred from homology"/>
<dbReference type="PANTHER" id="PTHR30036">
    <property type="entry name" value="D-XYLOSE-BINDING PERIPLASMIC PROTEIN"/>
    <property type="match status" value="1"/>
</dbReference>
<keyword evidence="3" id="KW-0732">Signal</keyword>
<evidence type="ECO:0000256" key="3">
    <source>
        <dbReference type="SAM" id="SignalP"/>
    </source>
</evidence>
<evidence type="ECO:0000313" key="6">
    <source>
        <dbReference type="Proteomes" id="UP001500449"/>
    </source>
</evidence>
<reference evidence="5 6" key="1">
    <citation type="journal article" date="2019" name="Int. J. Syst. Evol. Microbiol.">
        <title>The Global Catalogue of Microorganisms (GCM) 10K type strain sequencing project: providing services to taxonomists for standard genome sequencing and annotation.</title>
        <authorList>
            <consortium name="The Broad Institute Genomics Platform"/>
            <consortium name="The Broad Institute Genome Sequencing Center for Infectious Disease"/>
            <person name="Wu L."/>
            <person name="Ma J."/>
        </authorList>
    </citation>
    <scope>NUCLEOTIDE SEQUENCE [LARGE SCALE GENOMIC DNA]</scope>
    <source>
        <strain evidence="5 6">JCM 16009</strain>
    </source>
</reference>
<dbReference type="InterPro" id="IPR028082">
    <property type="entry name" value="Peripla_BP_I"/>
</dbReference>
<dbReference type="Pfam" id="PF13407">
    <property type="entry name" value="Peripla_BP_4"/>
    <property type="match status" value="1"/>
</dbReference>
<dbReference type="Proteomes" id="UP001500449">
    <property type="component" value="Unassembled WGS sequence"/>
</dbReference>
<evidence type="ECO:0000259" key="4">
    <source>
        <dbReference type="Pfam" id="PF13407"/>
    </source>
</evidence>
<gene>
    <name evidence="5" type="ORF">GCM10009836_48360</name>
</gene>
<comment type="subcellular location">
    <subcellularLocation>
        <location evidence="1">Cell envelope</location>
    </subcellularLocation>
</comment>